<keyword evidence="5" id="KW-1185">Reference proteome</keyword>
<dbReference type="PANTHER" id="PTHR43072">
    <property type="entry name" value="N-ACETYLTRANSFERASE"/>
    <property type="match status" value="1"/>
</dbReference>
<dbReference type="Proteomes" id="UP000256977">
    <property type="component" value="Unassembled WGS sequence"/>
</dbReference>
<evidence type="ECO:0000256" key="2">
    <source>
        <dbReference type="ARBA" id="ARBA00023315"/>
    </source>
</evidence>
<evidence type="ECO:0000256" key="1">
    <source>
        <dbReference type="ARBA" id="ARBA00022679"/>
    </source>
</evidence>
<proteinExistence type="predicted"/>
<dbReference type="PROSITE" id="PS51186">
    <property type="entry name" value="GNAT"/>
    <property type="match status" value="1"/>
</dbReference>
<dbReference type="EMBL" id="QRDZ01000013">
    <property type="protein sequence ID" value="RED76054.1"/>
    <property type="molecule type" value="Genomic_DNA"/>
</dbReference>
<sequence length="163" mass="18416">MEIRLVKPEDWEAIKTIYEEGILTGNATFQVEAPTKEQWYASQNLPNSLVAIDNGVVLGWAALSPVSARSVYSGVAEISVYFKLDTRGKGVGDKLLKEIIDLSERNGFWTLQAGIFPENTASIRLHKKHGFREVGRRVRMGKLKEVWRDVLLLERRSEMVGID</sequence>
<accession>A0A3D9JPV0</accession>
<keyword evidence="2" id="KW-0012">Acyltransferase</keyword>
<dbReference type="Gene3D" id="3.40.630.30">
    <property type="match status" value="1"/>
</dbReference>
<evidence type="ECO:0000259" key="3">
    <source>
        <dbReference type="PROSITE" id="PS51186"/>
    </source>
</evidence>
<dbReference type="SUPFAM" id="SSF55729">
    <property type="entry name" value="Acyl-CoA N-acyltransferases (Nat)"/>
    <property type="match status" value="1"/>
</dbReference>
<reference evidence="4 5" key="1">
    <citation type="submission" date="2018-07" db="EMBL/GenBank/DDBJ databases">
        <title>Genomic Encyclopedia of Type Strains, Phase III (KMG-III): the genomes of soil and plant-associated and newly described type strains.</title>
        <authorList>
            <person name="Whitman W."/>
        </authorList>
    </citation>
    <scope>NUCLEOTIDE SEQUENCE [LARGE SCALE GENOMIC DNA]</scope>
    <source>
        <strain evidence="4 5">CECT 7287</strain>
    </source>
</reference>
<dbReference type="PANTHER" id="PTHR43072:SF23">
    <property type="entry name" value="UPF0039 PROTEIN C11D3.02C"/>
    <property type="match status" value="1"/>
</dbReference>
<dbReference type="AlphaFoldDB" id="A0A3D9JPV0"/>
<dbReference type="RefSeq" id="WP_116061856.1">
    <property type="nucleotide sequence ID" value="NZ_QRDZ01000013.1"/>
</dbReference>
<feature type="domain" description="N-acetyltransferase" evidence="3">
    <location>
        <begin position="1"/>
        <end position="154"/>
    </location>
</feature>
<dbReference type="GO" id="GO:0016747">
    <property type="term" value="F:acyltransferase activity, transferring groups other than amino-acyl groups"/>
    <property type="evidence" value="ECO:0007669"/>
    <property type="project" value="InterPro"/>
</dbReference>
<keyword evidence="1 4" id="KW-0808">Transferase</keyword>
<dbReference type="CDD" id="cd04301">
    <property type="entry name" value="NAT_SF"/>
    <property type="match status" value="1"/>
</dbReference>
<organism evidence="4 5">
    <name type="scientific">Cohnella phaseoli</name>
    <dbReference type="NCBI Taxonomy" id="456490"/>
    <lineage>
        <taxon>Bacteria</taxon>
        <taxon>Bacillati</taxon>
        <taxon>Bacillota</taxon>
        <taxon>Bacilli</taxon>
        <taxon>Bacillales</taxon>
        <taxon>Paenibacillaceae</taxon>
        <taxon>Cohnella</taxon>
    </lineage>
</organism>
<dbReference type="InterPro" id="IPR000182">
    <property type="entry name" value="GNAT_dom"/>
</dbReference>
<name>A0A3D9JPV0_9BACL</name>
<evidence type="ECO:0000313" key="5">
    <source>
        <dbReference type="Proteomes" id="UP000256977"/>
    </source>
</evidence>
<comment type="caution">
    <text evidence="4">The sequence shown here is derived from an EMBL/GenBank/DDBJ whole genome shotgun (WGS) entry which is preliminary data.</text>
</comment>
<dbReference type="Pfam" id="PF00583">
    <property type="entry name" value="Acetyltransf_1"/>
    <property type="match status" value="1"/>
</dbReference>
<evidence type="ECO:0000313" key="4">
    <source>
        <dbReference type="EMBL" id="RED76054.1"/>
    </source>
</evidence>
<protein>
    <submittedName>
        <fullName evidence="4">Phosphinothricin acetyltransferase</fullName>
    </submittedName>
</protein>
<gene>
    <name evidence="4" type="ORF">DFP98_113114</name>
</gene>
<dbReference type="InterPro" id="IPR016181">
    <property type="entry name" value="Acyl_CoA_acyltransferase"/>
</dbReference>
<dbReference type="OrthoDB" id="9798006at2"/>